<protein>
    <recommendedName>
        <fullName evidence="1">BTB domain-containing protein</fullName>
    </recommendedName>
</protein>
<feature type="non-terminal residue" evidence="2">
    <location>
        <position position="1"/>
    </location>
</feature>
<feature type="domain" description="BTB" evidence="1">
    <location>
        <begin position="4"/>
        <end position="64"/>
    </location>
</feature>
<dbReference type="InterPro" id="IPR000210">
    <property type="entry name" value="BTB/POZ_dom"/>
</dbReference>
<feature type="non-terminal residue" evidence="2">
    <location>
        <position position="154"/>
    </location>
</feature>
<dbReference type="Proteomes" id="UP001218218">
    <property type="component" value="Unassembled WGS sequence"/>
</dbReference>
<evidence type="ECO:0000313" key="3">
    <source>
        <dbReference type="Proteomes" id="UP001218218"/>
    </source>
</evidence>
<dbReference type="PROSITE" id="PS50097">
    <property type="entry name" value="BTB"/>
    <property type="match status" value="1"/>
</dbReference>
<dbReference type="EMBL" id="JARIHO010000002">
    <property type="protein sequence ID" value="KAJ7366646.1"/>
    <property type="molecule type" value="Genomic_DNA"/>
</dbReference>
<sequence length="154" mass="17198">APDTDIMISSPDGVTFKFHRKHLAVHSDIFADAVNTTLPDNSSDKVVQLSESSVVLDLLFQYMYCQPHPDLKSVDFPTFAKLAEAAEKYVVYSILSAVAIQMKASVTKYPLQVLDYAARHNHKNLANEAARLSLGLPWVQAMFLLSPDTLFKWV</sequence>
<name>A0AAD7ARJ8_9AGAR</name>
<comment type="caution">
    <text evidence="2">The sequence shown here is derived from an EMBL/GenBank/DDBJ whole genome shotgun (WGS) entry which is preliminary data.</text>
</comment>
<dbReference type="SUPFAM" id="SSF54695">
    <property type="entry name" value="POZ domain"/>
    <property type="match status" value="1"/>
</dbReference>
<dbReference type="Pfam" id="PF00651">
    <property type="entry name" value="BTB"/>
    <property type="match status" value="1"/>
</dbReference>
<proteinExistence type="predicted"/>
<reference evidence="2" key="1">
    <citation type="submission" date="2023-03" db="EMBL/GenBank/DDBJ databases">
        <title>Massive genome expansion in bonnet fungi (Mycena s.s.) driven by repeated elements and novel gene families across ecological guilds.</title>
        <authorList>
            <consortium name="Lawrence Berkeley National Laboratory"/>
            <person name="Harder C.B."/>
            <person name="Miyauchi S."/>
            <person name="Viragh M."/>
            <person name="Kuo A."/>
            <person name="Thoen E."/>
            <person name="Andreopoulos B."/>
            <person name="Lu D."/>
            <person name="Skrede I."/>
            <person name="Drula E."/>
            <person name="Henrissat B."/>
            <person name="Morin E."/>
            <person name="Kohler A."/>
            <person name="Barry K."/>
            <person name="LaButti K."/>
            <person name="Morin E."/>
            <person name="Salamov A."/>
            <person name="Lipzen A."/>
            <person name="Mereny Z."/>
            <person name="Hegedus B."/>
            <person name="Baldrian P."/>
            <person name="Stursova M."/>
            <person name="Weitz H."/>
            <person name="Taylor A."/>
            <person name="Grigoriev I.V."/>
            <person name="Nagy L.G."/>
            <person name="Martin F."/>
            <person name="Kauserud H."/>
        </authorList>
    </citation>
    <scope>NUCLEOTIDE SEQUENCE</scope>
    <source>
        <strain evidence="2">CBHHK002</strain>
    </source>
</reference>
<dbReference type="Gene3D" id="3.30.710.10">
    <property type="entry name" value="Potassium Channel Kv1.1, Chain A"/>
    <property type="match status" value="1"/>
</dbReference>
<evidence type="ECO:0000313" key="2">
    <source>
        <dbReference type="EMBL" id="KAJ7366646.1"/>
    </source>
</evidence>
<organism evidence="2 3">
    <name type="scientific">Mycena albidolilacea</name>
    <dbReference type="NCBI Taxonomy" id="1033008"/>
    <lineage>
        <taxon>Eukaryota</taxon>
        <taxon>Fungi</taxon>
        <taxon>Dikarya</taxon>
        <taxon>Basidiomycota</taxon>
        <taxon>Agaricomycotina</taxon>
        <taxon>Agaricomycetes</taxon>
        <taxon>Agaricomycetidae</taxon>
        <taxon>Agaricales</taxon>
        <taxon>Marasmiineae</taxon>
        <taxon>Mycenaceae</taxon>
        <taxon>Mycena</taxon>
    </lineage>
</organism>
<keyword evidence="3" id="KW-1185">Reference proteome</keyword>
<dbReference type="InterPro" id="IPR011333">
    <property type="entry name" value="SKP1/BTB/POZ_sf"/>
</dbReference>
<gene>
    <name evidence="2" type="ORF">DFH08DRAFT_664647</name>
</gene>
<accession>A0AAD7ARJ8</accession>
<dbReference type="AlphaFoldDB" id="A0AAD7ARJ8"/>
<evidence type="ECO:0000259" key="1">
    <source>
        <dbReference type="PROSITE" id="PS50097"/>
    </source>
</evidence>